<feature type="non-terminal residue" evidence="1">
    <location>
        <position position="60"/>
    </location>
</feature>
<comment type="caution">
    <text evidence="1">The sequence shown here is derived from an EMBL/GenBank/DDBJ whole genome shotgun (WGS) entry which is preliminary data.</text>
</comment>
<dbReference type="AlphaFoldDB" id="A0A1D2J3E9"/>
<protein>
    <submittedName>
        <fullName evidence="1">Uncharacterized protein</fullName>
    </submittedName>
</protein>
<accession>A0A1D2J3E9</accession>
<proteinExistence type="predicted"/>
<reference evidence="1 2" key="1">
    <citation type="submission" date="2016-06" db="EMBL/GenBank/DDBJ databases">
        <authorList>
            <person name="Kjaerup R.B."/>
            <person name="Dalgaard T.S."/>
            <person name="Juul-Madsen H.R."/>
        </authorList>
    </citation>
    <scope>NUCLEOTIDE SEQUENCE [LARGE SCALE GENOMIC DNA]</scope>
    <source>
        <strain evidence="1 2">Pb300</strain>
    </source>
</reference>
<name>A0A1D2J3E9_PARBR</name>
<evidence type="ECO:0000313" key="1">
    <source>
        <dbReference type="EMBL" id="ODH12822.1"/>
    </source>
</evidence>
<gene>
    <name evidence="1" type="ORF">ACO22_07876</name>
</gene>
<organism evidence="1 2">
    <name type="scientific">Paracoccidioides brasiliensis</name>
    <dbReference type="NCBI Taxonomy" id="121759"/>
    <lineage>
        <taxon>Eukaryota</taxon>
        <taxon>Fungi</taxon>
        <taxon>Dikarya</taxon>
        <taxon>Ascomycota</taxon>
        <taxon>Pezizomycotina</taxon>
        <taxon>Eurotiomycetes</taxon>
        <taxon>Eurotiomycetidae</taxon>
        <taxon>Onygenales</taxon>
        <taxon>Ajellomycetaceae</taxon>
        <taxon>Paracoccidioides</taxon>
    </lineage>
</organism>
<sequence length="60" mass="6638">MVHGFSKKWDDQTRMMRRGCEKLLEMVAEAGGGIVEDKPGYMAQLTAAKKPTGNNGALRR</sequence>
<evidence type="ECO:0000313" key="2">
    <source>
        <dbReference type="Proteomes" id="UP000242814"/>
    </source>
</evidence>
<dbReference type="Proteomes" id="UP000242814">
    <property type="component" value="Unassembled WGS sequence"/>
</dbReference>
<dbReference type="EMBL" id="LZYO01000726">
    <property type="protein sequence ID" value="ODH12822.1"/>
    <property type="molecule type" value="Genomic_DNA"/>
</dbReference>